<sequence>MDESPSVNGIGRINGDTAIPRQGASVHVPSTITNAPPIRQNGVEAANNPALDIIPILRVVEPDMHQSVMMRAAPSINNTLPRPETTLPFEISGPPPLVLSRQQWTDRRNSRAAVAIDWSQGSSWNGLASQQGRTTLLNWHDEQPSDEPYSIIEQIDHLEPPQDDNQLTTNRSPGSDVSAVAGSSPRNPAQAD</sequence>
<protein>
    <submittedName>
        <fullName evidence="2">Uncharacterized protein</fullName>
    </submittedName>
</protein>
<comment type="caution">
    <text evidence="2">The sequence shown here is derived from an EMBL/GenBank/DDBJ whole genome shotgun (WGS) entry which is preliminary data.</text>
</comment>
<proteinExistence type="predicted"/>
<reference evidence="2 3" key="1">
    <citation type="submission" date="2023-01" db="EMBL/GenBank/DDBJ databases">
        <title>Analysis of 21 Apiospora genomes using comparative genomics revels a genus with tremendous synthesis potential of carbohydrate active enzymes and secondary metabolites.</title>
        <authorList>
            <person name="Sorensen T."/>
        </authorList>
    </citation>
    <scope>NUCLEOTIDE SEQUENCE [LARGE SCALE GENOMIC DNA]</scope>
    <source>
        <strain evidence="2 3">CBS 20057</strain>
    </source>
</reference>
<feature type="region of interest" description="Disordered" evidence="1">
    <location>
        <begin position="156"/>
        <end position="192"/>
    </location>
</feature>
<accession>A0ABR1SHP6</accession>
<dbReference type="Proteomes" id="UP001396898">
    <property type="component" value="Unassembled WGS sequence"/>
</dbReference>
<feature type="compositionally biased region" description="Polar residues" evidence="1">
    <location>
        <begin position="163"/>
        <end position="175"/>
    </location>
</feature>
<name>A0ABR1SHP6_9PEZI</name>
<keyword evidence="3" id="KW-1185">Reference proteome</keyword>
<dbReference type="EMBL" id="JAQQWI010000006">
    <property type="protein sequence ID" value="KAK8033697.1"/>
    <property type="molecule type" value="Genomic_DNA"/>
</dbReference>
<evidence type="ECO:0000256" key="1">
    <source>
        <dbReference type="SAM" id="MobiDB-lite"/>
    </source>
</evidence>
<evidence type="ECO:0000313" key="3">
    <source>
        <dbReference type="Proteomes" id="UP001396898"/>
    </source>
</evidence>
<evidence type="ECO:0000313" key="2">
    <source>
        <dbReference type="EMBL" id="KAK8033697.1"/>
    </source>
</evidence>
<gene>
    <name evidence="2" type="ORF">PG991_003095</name>
</gene>
<feature type="region of interest" description="Disordered" evidence="1">
    <location>
        <begin position="1"/>
        <end position="22"/>
    </location>
</feature>
<organism evidence="2 3">
    <name type="scientific">Apiospora marii</name>
    <dbReference type="NCBI Taxonomy" id="335849"/>
    <lineage>
        <taxon>Eukaryota</taxon>
        <taxon>Fungi</taxon>
        <taxon>Dikarya</taxon>
        <taxon>Ascomycota</taxon>
        <taxon>Pezizomycotina</taxon>
        <taxon>Sordariomycetes</taxon>
        <taxon>Xylariomycetidae</taxon>
        <taxon>Amphisphaeriales</taxon>
        <taxon>Apiosporaceae</taxon>
        <taxon>Apiospora</taxon>
    </lineage>
</organism>